<dbReference type="AlphaFoldDB" id="A0A8K1G3T2"/>
<evidence type="ECO:0000313" key="2">
    <source>
        <dbReference type="EMBL" id="TRZ11141.1"/>
    </source>
</evidence>
<sequence length="72" mass="7617">HGKFLHGQELAHPLRKGSLDMTGRRGRRNLDSHRRRRPLLRPGGASGASVPPRPPARGDAASPAPGPSPAAM</sequence>
<feature type="non-terminal residue" evidence="2">
    <location>
        <position position="1"/>
    </location>
</feature>
<proteinExistence type="predicted"/>
<feature type="region of interest" description="Disordered" evidence="1">
    <location>
        <begin position="1"/>
        <end position="72"/>
    </location>
</feature>
<reference evidence="2" key="1">
    <citation type="submission" date="2019-04" db="EMBL/GenBank/DDBJ databases">
        <title>Genome assembly of Zosterops borbonicus 15179.</title>
        <authorList>
            <person name="Leroy T."/>
            <person name="Anselmetti Y."/>
            <person name="Tilak M.-K."/>
            <person name="Nabholz B."/>
        </authorList>
    </citation>
    <scope>NUCLEOTIDE SEQUENCE</scope>
    <source>
        <strain evidence="2">HGM_15179</strain>
        <tissue evidence="2">Muscle</tissue>
    </source>
</reference>
<evidence type="ECO:0000313" key="3">
    <source>
        <dbReference type="Proteomes" id="UP000796761"/>
    </source>
</evidence>
<keyword evidence="3" id="KW-1185">Reference proteome</keyword>
<organism evidence="2 3">
    <name type="scientific">Zosterops borbonicus</name>
    <dbReference type="NCBI Taxonomy" id="364589"/>
    <lineage>
        <taxon>Eukaryota</taxon>
        <taxon>Metazoa</taxon>
        <taxon>Chordata</taxon>
        <taxon>Craniata</taxon>
        <taxon>Vertebrata</taxon>
        <taxon>Euteleostomi</taxon>
        <taxon>Archelosauria</taxon>
        <taxon>Archosauria</taxon>
        <taxon>Dinosauria</taxon>
        <taxon>Saurischia</taxon>
        <taxon>Theropoda</taxon>
        <taxon>Coelurosauria</taxon>
        <taxon>Aves</taxon>
        <taxon>Neognathae</taxon>
        <taxon>Neoaves</taxon>
        <taxon>Telluraves</taxon>
        <taxon>Australaves</taxon>
        <taxon>Passeriformes</taxon>
        <taxon>Sylvioidea</taxon>
        <taxon>Zosteropidae</taxon>
        <taxon>Zosterops</taxon>
    </lineage>
</organism>
<gene>
    <name evidence="2" type="ORF">HGM15179_015971</name>
</gene>
<comment type="caution">
    <text evidence="2">The sequence shown here is derived from an EMBL/GenBank/DDBJ whole genome shotgun (WGS) entry which is preliminary data.</text>
</comment>
<feature type="non-terminal residue" evidence="2">
    <location>
        <position position="72"/>
    </location>
</feature>
<evidence type="ECO:0000256" key="1">
    <source>
        <dbReference type="SAM" id="MobiDB-lite"/>
    </source>
</evidence>
<accession>A0A8K1G3T2</accession>
<dbReference type="Proteomes" id="UP000796761">
    <property type="component" value="Unassembled WGS sequence"/>
</dbReference>
<dbReference type="EMBL" id="SWJQ01000755">
    <property type="protein sequence ID" value="TRZ11141.1"/>
    <property type="molecule type" value="Genomic_DNA"/>
</dbReference>
<name>A0A8K1G3T2_9PASS</name>
<protein>
    <submittedName>
        <fullName evidence="2">Uncharacterized protein</fullName>
    </submittedName>
</protein>
<dbReference type="OrthoDB" id="10604559at2759"/>